<sequence length="45" mass="5201">MYGRKTRWFLFCIIVIETYLIDALTEILQNTCNAISVNDCSIESV</sequence>
<name>K7ZCH0_9PROT</name>
<dbReference type="AlphaFoldDB" id="K7ZCH0"/>
<accession>K7ZCH0</accession>
<gene>
    <name evidence="1" type="ORF">A1OE_376</name>
</gene>
<protein>
    <submittedName>
        <fullName evidence="1">Uncharacterized protein</fullName>
    </submittedName>
</protein>
<keyword evidence="2" id="KW-1185">Reference proteome</keyword>
<dbReference type="KEGG" id="thal:A1OE_376"/>
<proteinExistence type="predicted"/>
<dbReference type="Proteomes" id="UP000010077">
    <property type="component" value="Chromosome"/>
</dbReference>
<organism evidence="1 2">
    <name type="scientific">Candidatus Endolissoclinum faulkneri L2</name>
    <dbReference type="NCBI Taxonomy" id="1193729"/>
    <lineage>
        <taxon>Bacteria</taxon>
        <taxon>Pseudomonadati</taxon>
        <taxon>Pseudomonadota</taxon>
        <taxon>Alphaproteobacteria</taxon>
        <taxon>Rhodospirillales</taxon>
        <taxon>Rhodospirillaceae</taxon>
        <taxon>Candidatus Endolissoclinum</taxon>
    </lineage>
</organism>
<evidence type="ECO:0000313" key="1">
    <source>
        <dbReference type="EMBL" id="AFX98571.1"/>
    </source>
</evidence>
<dbReference type="EMBL" id="CP003539">
    <property type="protein sequence ID" value="AFX98571.1"/>
    <property type="molecule type" value="Genomic_DNA"/>
</dbReference>
<evidence type="ECO:0000313" key="2">
    <source>
        <dbReference type="Proteomes" id="UP000010077"/>
    </source>
</evidence>
<reference evidence="1 2" key="1">
    <citation type="journal article" date="2012" name="Proc. Natl. Acad. Sci. U.S.A.">
        <title>Genome streamlining and chemical defense in a coral reef symbiosis.</title>
        <authorList>
            <person name="Kwan J.C."/>
            <person name="Donia M.S."/>
            <person name="Han A.W."/>
            <person name="Hirose E."/>
            <person name="Haygood M.G."/>
            <person name="Schmidt E.W."/>
        </authorList>
    </citation>
    <scope>NUCLEOTIDE SEQUENCE [LARGE SCALE GENOMIC DNA]</scope>
    <source>
        <strain evidence="1 2">L2</strain>
    </source>
</reference>
<dbReference type="HOGENOM" id="CLU_3197387_0_0_5"/>